<dbReference type="Pfam" id="PF01527">
    <property type="entry name" value="HTH_Tnp_1"/>
    <property type="match status" value="1"/>
</dbReference>
<dbReference type="EMBL" id="QJSP01000019">
    <property type="protein sequence ID" value="PYE12900.1"/>
    <property type="molecule type" value="Genomic_DNA"/>
</dbReference>
<dbReference type="GO" id="GO:0003677">
    <property type="term" value="F:DNA binding"/>
    <property type="evidence" value="ECO:0007669"/>
    <property type="project" value="InterPro"/>
</dbReference>
<dbReference type="SUPFAM" id="SSF46689">
    <property type="entry name" value="Homeodomain-like"/>
    <property type="match status" value="1"/>
</dbReference>
<dbReference type="InterPro" id="IPR052546">
    <property type="entry name" value="Transposase_8_domain"/>
</dbReference>
<evidence type="ECO:0000256" key="1">
    <source>
        <dbReference type="SAM" id="Coils"/>
    </source>
</evidence>
<dbReference type="Gene3D" id="1.10.10.60">
    <property type="entry name" value="Homeodomain-like"/>
    <property type="match status" value="1"/>
</dbReference>
<comment type="caution">
    <text evidence="2">The sequence shown here is derived from an EMBL/GenBank/DDBJ whole genome shotgun (WGS) entry which is preliminary data.</text>
</comment>
<dbReference type="GO" id="GO:0006313">
    <property type="term" value="P:DNA transposition"/>
    <property type="evidence" value="ECO:0007669"/>
    <property type="project" value="InterPro"/>
</dbReference>
<evidence type="ECO:0000313" key="3">
    <source>
        <dbReference type="Proteomes" id="UP000247591"/>
    </source>
</evidence>
<dbReference type="Proteomes" id="UP000247591">
    <property type="component" value="Unassembled WGS sequence"/>
</dbReference>
<name>A0A318RF55_WILLI</name>
<dbReference type="AlphaFoldDB" id="A0A318RF55"/>
<dbReference type="InterPro" id="IPR002514">
    <property type="entry name" value="Transposase_8"/>
</dbReference>
<dbReference type="InterPro" id="IPR009057">
    <property type="entry name" value="Homeodomain-like_sf"/>
</dbReference>
<protein>
    <submittedName>
        <fullName evidence="2">Transposase</fullName>
    </submittedName>
</protein>
<proteinExistence type="predicted"/>
<evidence type="ECO:0000313" key="2">
    <source>
        <dbReference type="EMBL" id="PYE12900.1"/>
    </source>
</evidence>
<keyword evidence="3" id="KW-1185">Reference proteome</keyword>
<dbReference type="PANTHER" id="PTHR33609">
    <property type="entry name" value="LOW CALCIUM RESPONSE LOCUS PROTEIN S"/>
    <property type="match status" value="1"/>
</dbReference>
<gene>
    <name evidence="2" type="ORF">DFR67_1195</name>
</gene>
<accession>A0A318RF55</accession>
<feature type="coiled-coil region" evidence="1">
    <location>
        <begin position="64"/>
        <end position="91"/>
    </location>
</feature>
<organism evidence="2 3">
    <name type="scientific">Williamsia limnetica</name>
    <dbReference type="NCBI Taxonomy" id="882452"/>
    <lineage>
        <taxon>Bacteria</taxon>
        <taxon>Bacillati</taxon>
        <taxon>Actinomycetota</taxon>
        <taxon>Actinomycetes</taxon>
        <taxon>Mycobacteriales</taxon>
        <taxon>Nocardiaceae</taxon>
        <taxon>Williamsia</taxon>
    </lineage>
</organism>
<dbReference type="GO" id="GO:0004803">
    <property type="term" value="F:transposase activity"/>
    <property type="evidence" value="ECO:0007669"/>
    <property type="project" value="InterPro"/>
</dbReference>
<dbReference type="PANTHER" id="PTHR33609:SF1">
    <property type="entry name" value="TRANSPOSASE"/>
    <property type="match status" value="1"/>
</dbReference>
<reference evidence="2 3" key="1">
    <citation type="submission" date="2018-06" db="EMBL/GenBank/DDBJ databases">
        <title>Genomic Encyclopedia of Type Strains, Phase IV (KMG-IV): sequencing the most valuable type-strain genomes for metagenomic binning, comparative biology and taxonomic classification.</title>
        <authorList>
            <person name="Goeker M."/>
        </authorList>
    </citation>
    <scope>NUCLEOTIDE SEQUENCE [LARGE SCALE GENOMIC DNA]</scope>
    <source>
        <strain evidence="2 3">DSM 45521</strain>
    </source>
</reference>
<keyword evidence="1" id="KW-0175">Coiled coil</keyword>
<sequence length="96" mass="10849">MNIMAGRKRDSAEQIVRKLRQGDELEAAGKTSEEIAAELEVSVATLFNWRRQYGGMDTDAAKELKELRDQNGRLKRLLADAELEKDALREVAKGKF</sequence>